<dbReference type="PROSITE" id="PS00472">
    <property type="entry name" value="SMALL_CYTOKINES_CC"/>
    <property type="match status" value="1"/>
</dbReference>
<comment type="subcellular location">
    <subcellularLocation>
        <location evidence="4">Secreted</location>
    </subcellularLocation>
</comment>
<dbReference type="Pfam" id="PF00048">
    <property type="entry name" value="IL8"/>
    <property type="match status" value="1"/>
</dbReference>
<organism evidence="6 7">
    <name type="scientific">Poecilia reticulata</name>
    <name type="common">Guppy</name>
    <name type="synonym">Acanthophacelus reticulatus</name>
    <dbReference type="NCBI Taxonomy" id="8081"/>
    <lineage>
        <taxon>Eukaryota</taxon>
        <taxon>Metazoa</taxon>
        <taxon>Chordata</taxon>
        <taxon>Craniata</taxon>
        <taxon>Vertebrata</taxon>
        <taxon>Euteleostomi</taxon>
        <taxon>Actinopterygii</taxon>
        <taxon>Neopterygii</taxon>
        <taxon>Teleostei</taxon>
        <taxon>Neoteleostei</taxon>
        <taxon>Acanthomorphata</taxon>
        <taxon>Ovalentaria</taxon>
        <taxon>Atherinomorphae</taxon>
        <taxon>Cyprinodontiformes</taxon>
        <taxon>Poeciliidae</taxon>
        <taxon>Poeciliinae</taxon>
        <taxon>Poecilia</taxon>
    </lineage>
</organism>
<keyword evidence="3" id="KW-1015">Disulfide bond</keyword>
<dbReference type="AlphaFoldDB" id="A0A3P9Q0U9"/>
<comment type="similarity">
    <text evidence="1 4">Belongs to the intercrine beta (chemokine CC) family.</text>
</comment>
<reference evidence="6" key="2">
    <citation type="submission" date="2025-08" db="UniProtKB">
        <authorList>
            <consortium name="Ensembl"/>
        </authorList>
    </citation>
    <scope>IDENTIFICATION</scope>
    <source>
        <strain evidence="6">Guanapo</strain>
    </source>
</reference>
<dbReference type="GO" id="GO:0006955">
    <property type="term" value="P:immune response"/>
    <property type="evidence" value="ECO:0007669"/>
    <property type="project" value="InterPro"/>
</dbReference>
<dbReference type="SUPFAM" id="SSF54117">
    <property type="entry name" value="Interleukin 8-like chemokines"/>
    <property type="match status" value="1"/>
</dbReference>
<evidence type="ECO:0000256" key="2">
    <source>
        <dbReference type="ARBA" id="ARBA00022514"/>
    </source>
</evidence>
<dbReference type="InterPro" id="IPR001811">
    <property type="entry name" value="Chemokine_IL8-like_dom"/>
</dbReference>
<dbReference type="GO" id="GO:0005615">
    <property type="term" value="C:extracellular space"/>
    <property type="evidence" value="ECO:0007669"/>
    <property type="project" value="UniProtKB-KW"/>
</dbReference>
<dbReference type="Gene3D" id="2.40.50.40">
    <property type="match status" value="1"/>
</dbReference>
<evidence type="ECO:0000256" key="4">
    <source>
        <dbReference type="RuleBase" id="RU361150"/>
    </source>
</evidence>
<evidence type="ECO:0000256" key="1">
    <source>
        <dbReference type="ARBA" id="ARBA00010868"/>
    </source>
</evidence>
<evidence type="ECO:0000256" key="3">
    <source>
        <dbReference type="ARBA" id="ARBA00023157"/>
    </source>
</evidence>
<evidence type="ECO:0000259" key="5">
    <source>
        <dbReference type="SMART" id="SM00199"/>
    </source>
</evidence>
<dbReference type="Proteomes" id="UP000242638">
    <property type="component" value="Unassembled WGS sequence"/>
</dbReference>
<name>A0A3P9Q0U9_POERE</name>
<dbReference type="SMART" id="SM00199">
    <property type="entry name" value="SCY"/>
    <property type="match status" value="1"/>
</dbReference>
<protein>
    <recommendedName>
        <fullName evidence="4">C-C motif chemokine</fullName>
    </recommendedName>
</protein>
<accession>A0A3P9Q0U9</accession>
<evidence type="ECO:0000313" key="7">
    <source>
        <dbReference type="Proteomes" id="UP000242638"/>
    </source>
</evidence>
<evidence type="ECO:0000313" key="6">
    <source>
        <dbReference type="Ensembl" id="ENSPREP00000027649.1"/>
    </source>
</evidence>
<keyword evidence="7" id="KW-1185">Reference proteome</keyword>
<dbReference type="GO" id="GO:0008009">
    <property type="term" value="F:chemokine activity"/>
    <property type="evidence" value="ECO:0007669"/>
    <property type="project" value="InterPro"/>
</dbReference>
<feature type="domain" description="Chemokine interleukin-8-like" evidence="5">
    <location>
        <begin position="32"/>
        <end position="86"/>
    </location>
</feature>
<keyword evidence="2 4" id="KW-0202">Cytokine</keyword>
<reference evidence="7" key="1">
    <citation type="submission" date="2013-11" db="EMBL/GenBank/DDBJ databases">
        <title>The genomic landscape of the Guanapo guppy.</title>
        <authorList>
            <person name="Kuenstner A."/>
            <person name="Dreyer C."/>
        </authorList>
    </citation>
    <scope>NUCLEOTIDE SEQUENCE</scope>
    <source>
        <strain evidence="7">Guanapo</strain>
    </source>
</reference>
<dbReference type="Bgee" id="ENSPREG00000018709">
    <property type="expression patterns" value="Expressed in caudal fin"/>
</dbReference>
<reference evidence="6" key="3">
    <citation type="submission" date="2025-09" db="UniProtKB">
        <authorList>
            <consortium name="Ensembl"/>
        </authorList>
    </citation>
    <scope>IDENTIFICATION</scope>
    <source>
        <strain evidence="6">Guanapo</strain>
    </source>
</reference>
<dbReference type="Ensembl" id="ENSPRET00000027950.1">
    <property type="protein sequence ID" value="ENSPREP00000027649.1"/>
    <property type="gene ID" value="ENSPREG00000018709.1"/>
</dbReference>
<proteinExistence type="inferred from homology"/>
<dbReference type="InterPro" id="IPR000827">
    <property type="entry name" value="Chemokine_CC_CS"/>
</dbReference>
<keyword evidence="4" id="KW-0964">Secreted</keyword>
<sequence>MHKDRGRESNPEPSCCKATALPTAPLCSPSGISTCCLKFTGTKIRRELLLSYYQEDKSYCRLQAVVFTTVNGKRICANPLSAIKIVTLQSKTWALTPAPTMRCLFRPAQHLQTCSSSN</sequence>
<keyword evidence="4" id="KW-0145">Chemotaxis</keyword>
<dbReference type="InterPro" id="IPR036048">
    <property type="entry name" value="Interleukin_8-like_sf"/>
</dbReference>